<comment type="similarity">
    <text evidence="1">Belongs to the LytR/CpsA/Psr (LCP) family.</text>
</comment>
<feature type="compositionally biased region" description="Polar residues" evidence="2">
    <location>
        <begin position="375"/>
        <end position="390"/>
    </location>
</feature>
<dbReference type="Gene3D" id="3.40.630.190">
    <property type="entry name" value="LCP protein"/>
    <property type="match status" value="1"/>
</dbReference>
<evidence type="ECO:0000256" key="1">
    <source>
        <dbReference type="ARBA" id="ARBA00006068"/>
    </source>
</evidence>
<dbReference type="PANTHER" id="PTHR33392">
    <property type="entry name" value="POLYISOPRENYL-TEICHOIC ACID--PEPTIDOGLYCAN TEICHOIC ACID TRANSFERASE TAGU"/>
    <property type="match status" value="1"/>
</dbReference>
<dbReference type="NCBIfam" id="TIGR00350">
    <property type="entry name" value="lytR_cpsA_psr"/>
    <property type="match status" value="1"/>
</dbReference>
<dbReference type="EMBL" id="JAQAGZ010000003">
    <property type="protein sequence ID" value="MCZ8512004.1"/>
    <property type="molecule type" value="Genomic_DNA"/>
</dbReference>
<dbReference type="InterPro" id="IPR004474">
    <property type="entry name" value="LytR_CpsA_psr"/>
</dbReference>
<organism evidence="4 5">
    <name type="scientific">Paenibacillus gyeongsangnamensis</name>
    <dbReference type="NCBI Taxonomy" id="3388067"/>
    <lineage>
        <taxon>Bacteria</taxon>
        <taxon>Bacillati</taxon>
        <taxon>Bacillota</taxon>
        <taxon>Bacilli</taxon>
        <taxon>Bacillales</taxon>
        <taxon>Paenibacillaceae</taxon>
        <taxon>Paenibacillus</taxon>
    </lineage>
</organism>
<accession>A0ABT4Q547</accession>
<dbReference type="InterPro" id="IPR050922">
    <property type="entry name" value="LytR/CpsA/Psr_CW_biosynth"/>
</dbReference>
<dbReference type="Pfam" id="PF03816">
    <property type="entry name" value="LytR_cpsA_psr"/>
    <property type="match status" value="1"/>
</dbReference>
<protein>
    <submittedName>
        <fullName evidence="4">LCP family protein</fullName>
    </submittedName>
</protein>
<evidence type="ECO:0000313" key="5">
    <source>
        <dbReference type="Proteomes" id="UP001527882"/>
    </source>
</evidence>
<proteinExistence type="inferred from homology"/>
<dbReference type="PANTHER" id="PTHR33392:SF6">
    <property type="entry name" value="POLYISOPRENYL-TEICHOIC ACID--PEPTIDOGLYCAN TEICHOIC ACID TRANSFERASE TAGU"/>
    <property type="match status" value="1"/>
</dbReference>
<evidence type="ECO:0000259" key="3">
    <source>
        <dbReference type="Pfam" id="PF03816"/>
    </source>
</evidence>
<comment type="caution">
    <text evidence="4">The sequence shown here is derived from an EMBL/GenBank/DDBJ whole genome shotgun (WGS) entry which is preliminary data.</text>
</comment>
<evidence type="ECO:0000313" key="4">
    <source>
        <dbReference type="EMBL" id="MCZ8512004.1"/>
    </source>
</evidence>
<feature type="region of interest" description="Disordered" evidence="2">
    <location>
        <begin position="329"/>
        <end position="390"/>
    </location>
</feature>
<dbReference type="Proteomes" id="UP001527882">
    <property type="component" value="Unassembled WGS sequence"/>
</dbReference>
<name>A0ABT4Q547_9BACL</name>
<sequence>MLKAIGKMPRWKKVMLASAAFLLIAGTGASVYAGYLYHKAQDAIKNISAGVPAGTAPAPAKDSSTAVEKPLTVLLTAIDNREGSDGSMNTDVMMLVSLNPSTHAATIVSIPRDLEIKPPKKYNLSDHKANYYYAYYYGKDKETAIPRTKELFSDLFQIPIDYMAVINFEGFRQLVDELDGVEVNVDMDMRYTDTSDGTDINLKKGLQTLSGKQTLDFLRYRKSNGGTDESSDTARNERQQMVLSKLVEKLTSFSGITQWGGVMEIAGRNLKTDIPENKLRDWVLSFRSMKPDTYEFIPLNAEWESPYMVVKEKDMIDAMNALETRLLEPGEAPGPAVERRYADTMGVSSDTTAKDNRESAAAAGSSNDQKDSGKSVGSATVQQSTYKKSK</sequence>
<reference evidence="4 5" key="1">
    <citation type="submission" date="2022-12" db="EMBL/GenBank/DDBJ databases">
        <title>Draft genome sequence of Paenibacillus sp. dW9.</title>
        <authorList>
            <person name="Choi E.-W."/>
            <person name="Kim D.-U."/>
        </authorList>
    </citation>
    <scope>NUCLEOTIDE SEQUENCE [LARGE SCALE GENOMIC DNA]</scope>
    <source>
        <strain evidence="5">dW9</strain>
    </source>
</reference>
<dbReference type="RefSeq" id="WP_269880394.1">
    <property type="nucleotide sequence ID" value="NZ_JAQAGZ010000003.1"/>
</dbReference>
<evidence type="ECO:0000256" key="2">
    <source>
        <dbReference type="SAM" id="MobiDB-lite"/>
    </source>
</evidence>
<keyword evidence="5" id="KW-1185">Reference proteome</keyword>
<feature type="domain" description="Cell envelope-related transcriptional attenuator" evidence="3">
    <location>
        <begin position="89"/>
        <end position="251"/>
    </location>
</feature>
<gene>
    <name evidence="4" type="ORF">O9H85_06105</name>
</gene>